<evidence type="ECO:0000313" key="1">
    <source>
        <dbReference type="EMBL" id="BAK07873.1"/>
    </source>
</evidence>
<reference evidence="1" key="1">
    <citation type="journal article" date="2011" name="Plant Physiol.">
        <title>Comprehensive sequence analysis of 24,783 barley full-length cDNAs derived from 12 clone libraries.</title>
        <authorList>
            <person name="Matsumoto T."/>
            <person name="Tanaka T."/>
            <person name="Sakai H."/>
            <person name="Amano N."/>
            <person name="Kanamori H."/>
            <person name="Kurita K."/>
            <person name="Kikuta A."/>
            <person name="Kamiya K."/>
            <person name="Yamamoto M."/>
            <person name="Ikawa H."/>
            <person name="Fujii N."/>
            <person name="Hori K."/>
            <person name="Itoh T."/>
            <person name="Sato K."/>
        </authorList>
    </citation>
    <scope>NUCLEOTIDE SEQUENCE</scope>
</reference>
<proteinExistence type="evidence at transcript level"/>
<dbReference type="AlphaFoldDB" id="F2EKK1"/>
<name>F2EKK1_HORVV</name>
<accession>F2EKK1</accession>
<protein>
    <submittedName>
        <fullName evidence="1">Predicted protein</fullName>
    </submittedName>
</protein>
<dbReference type="EMBL" id="AK376678">
    <property type="protein sequence ID" value="BAK07873.1"/>
    <property type="molecule type" value="mRNA"/>
</dbReference>
<sequence length="100" mass="10989">MQSAVSFAPLWHDGGSGGTVLIAGALGSGHRAVSRPWPASQSSYDAMPFPSDEYNIHPHTARGKNRLGQPYPFGNFQFNPCDCSYSQIIHHYCKVYVLSF</sequence>
<organism evidence="1">
    <name type="scientific">Hordeum vulgare subsp. vulgare</name>
    <name type="common">Domesticated barley</name>
    <dbReference type="NCBI Taxonomy" id="112509"/>
    <lineage>
        <taxon>Eukaryota</taxon>
        <taxon>Viridiplantae</taxon>
        <taxon>Streptophyta</taxon>
        <taxon>Embryophyta</taxon>
        <taxon>Tracheophyta</taxon>
        <taxon>Spermatophyta</taxon>
        <taxon>Magnoliopsida</taxon>
        <taxon>Liliopsida</taxon>
        <taxon>Poales</taxon>
        <taxon>Poaceae</taxon>
        <taxon>BOP clade</taxon>
        <taxon>Pooideae</taxon>
        <taxon>Triticodae</taxon>
        <taxon>Triticeae</taxon>
        <taxon>Hordeinae</taxon>
        <taxon>Hordeum</taxon>
    </lineage>
</organism>